<comment type="cofactor">
    <cofactor evidence="6">
        <name>FMN</name>
        <dbReference type="ChEBI" id="CHEBI:58210"/>
    </cofactor>
</comment>
<accession>A0A411HNL3</accession>
<dbReference type="Pfam" id="PF00881">
    <property type="entry name" value="Nitroreductase"/>
    <property type="match status" value="1"/>
</dbReference>
<name>A0A411HNL3_9GAMM</name>
<keyword evidence="3 6" id="KW-0521">NADP</keyword>
<dbReference type="EMBL" id="CP035704">
    <property type="protein sequence ID" value="QBB72073.1"/>
    <property type="molecule type" value="Genomic_DNA"/>
</dbReference>
<dbReference type="RefSeq" id="WP_129835691.1">
    <property type="nucleotide sequence ID" value="NZ_CP035704.1"/>
</dbReference>
<keyword evidence="1 6" id="KW-0285">Flavoprotein</keyword>
<evidence type="ECO:0000313" key="8">
    <source>
        <dbReference type="EMBL" id="QBB72073.1"/>
    </source>
</evidence>
<evidence type="ECO:0000256" key="1">
    <source>
        <dbReference type="ARBA" id="ARBA00022630"/>
    </source>
</evidence>
<comment type="similarity">
    <text evidence="6">Belongs to the nitroreductase family. HadB/RutE subfamily.</text>
</comment>
<evidence type="ECO:0000259" key="7">
    <source>
        <dbReference type="Pfam" id="PF00881"/>
    </source>
</evidence>
<feature type="domain" description="Nitroreductase" evidence="7">
    <location>
        <begin position="22"/>
        <end position="174"/>
    </location>
</feature>
<dbReference type="EC" id="1.-.-.-" evidence="6"/>
<organism evidence="8 9">
    <name type="scientific">Pseudolysobacter antarcticus</name>
    <dbReference type="NCBI Taxonomy" id="2511995"/>
    <lineage>
        <taxon>Bacteria</taxon>
        <taxon>Pseudomonadati</taxon>
        <taxon>Pseudomonadota</taxon>
        <taxon>Gammaproteobacteria</taxon>
        <taxon>Lysobacterales</taxon>
        <taxon>Rhodanobacteraceae</taxon>
        <taxon>Pseudolysobacter</taxon>
    </lineage>
</organism>
<evidence type="ECO:0000256" key="4">
    <source>
        <dbReference type="ARBA" id="ARBA00023002"/>
    </source>
</evidence>
<evidence type="ECO:0000256" key="5">
    <source>
        <dbReference type="ARBA" id="ARBA00023027"/>
    </source>
</evidence>
<dbReference type="PANTHER" id="PTHR43543:SF1">
    <property type="entry name" value="MALONIC SEMIALDEHYDE REDUCTASE RUTE-RELATED"/>
    <property type="match status" value="1"/>
</dbReference>
<dbReference type="Gene3D" id="3.40.109.10">
    <property type="entry name" value="NADH Oxidase"/>
    <property type="match status" value="1"/>
</dbReference>
<keyword evidence="4 6" id="KW-0560">Oxidoreductase</keyword>
<evidence type="ECO:0000256" key="6">
    <source>
        <dbReference type="HAMAP-Rule" id="MF_01204"/>
    </source>
</evidence>
<evidence type="ECO:0000313" key="9">
    <source>
        <dbReference type="Proteomes" id="UP000291562"/>
    </source>
</evidence>
<proteinExistence type="inferred from homology"/>
<dbReference type="KEGG" id="xbc:ELE36_17815"/>
<dbReference type="InterPro" id="IPR000415">
    <property type="entry name" value="Nitroreductase-like"/>
</dbReference>
<keyword evidence="5 6" id="KW-0520">NAD</keyword>
<protein>
    <recommendedName>
        <fullName evidence="6">Putative NADH dehydrogenase/NAD(P)H nitroreductase ELE36_17815</fullName>
        <ecNumber evidence="6">1.-.-.-</ecNumber>
    </recommendedName>
</protein>
<sequence>MNPVLPHNTLDQLFLSARTHFKWLPKPVTDEQLHQIYDLARMAPTSANCSPMRLVFVKTAEGKAKLKPALDEMNVEKTLSAPVTAIVAIDTEFYEQLPKLFPHADARSWYVGNQPLIDSAGFRNGTLQGAYVIMAARALGLDCGPMSGFNNAKLDEIFFKGTAYKSNFLINLGYGDATALFPRGPRLDFDEACKIV</sequence>
<reference evidence="8 9" key="1">
    <citation type="submission" date="2019-01" db="EMBL/GenBank/DDBJ databases">
        <title>Pseudolysobacter antarctica gen. nov., sp. nov., isolated from Fildes Peninsula, Antarctica.</title>
        <authorList>
            <person name="Wei Z."/>
            <person name="Peng F."/>
        </authorList>
    </citation>
    <scope>NUCLEOTIDE SEQUENCE [LARGE SCALE GENOMIC DNA]</scope>
    <source>
        <strain evidence="8 9">AQ6-296</strain>
    </source>
</reference>
<dbReference type="InterPro" id="IPR023936">
    <property type="entry name" value="RutE-like"/>
</dbReference>
<dbReference type="Proteomes" id="UP000291562">
    <property type="component" value="Chromosome"/>
</dbReference>
<dbReference type="InterPro" id="IPR029479">
    <property type="entry name" value="Nitroreductase"/>
</dbReference>
<dbReference type="InterPro" id="IPR050461">
    <property type="entry name" value="Nitroreductase_HadB/RutE"/>
</dbReference>
<gene>
    <name evidence="8" type="ORF">ELE36_17815</name>
</gene>
<dbReference type="HAMAP" id="MF_01204">
    <property type="entry name" value="Oxidoreductase_RutE_HadB"/>
    <property type="match status" value="1"/>
</dbReference>
<dbReference type="GO" id="GO:0016491">
    <property type="term" value="F:oxidoreductase activity"/>
    <property type="evidence" value="ECO:0007669"/>
    <property type="project" value="UniProtKB-UniRule"/>
</dbReference>
<dbReference type="CDD" id="cd02148">
    <property type="entry name" value="RutE-like"/>
    <property type="match status" value="1"/>
</dbReference>
<dbReference type="SUPFAM" id="SSF55469">
    <property type="entry name" value="FMN-dependent nitroreductase-like"/>
    <property type="match status" value="1"/>
</dbReference>
<dbReference type="AlphaFoldDB" id="A0A411HNL3"/>
<dbReference type="PANTHER" id="PTHR43543">
    <property type="entry name" value="MALONIC SEMIALDEHYDE REDUCTASE RUTE-RELATED"/>
    <property type="match status" value="1"/>
</dbReference>
<dbReference type="NCBIfam" id="NF003768">
    <property type="entry name" value="PRK05365.1"/>
    <property type="match status" value="1"/>
</dbReference>
<keyword evidence="2 6" id="KW-0288">FMN</keyword>
<keyword evidence="9" id="KW-1185">Reference proteome</keyword>
<evidence type="ECO:0000256" key="3">
    <source>
        <dbReference type="ARBA" id="ARBA00022857"/>
    </source>
</evidence>
<dbReference type="OrthoDB" id="9784375at2"/>
<evidence type="ECO:0000256" key="2">
    <source>
        <dbReference type="ARBA" id="ARBA00022643"/>
    </source>
</evidence>